<dbReference type="AlphaFoldDB" id="A0A897MXA8"/>
<reference evidence="1" key="1">
    <citation type="submission" date="2020-11" db="EMBL/GenBank/DDBJ databases">
        <title>Carbohydrate-dependent, anaerobic sulfur respiration: A novel catabolism in halophilic archaea.</title>
        <authorList>
            <person name="Sorokin D.Y."/>
            <person name="Messina E."/>
            <person name="Smedile F."/>
            <person name="La Cono V."/>
            <person name="Hallsworth J.E."/>
            <person name="Yakimov M.M."/>
        </authorList>
    </citation>
    <scope>NUCLEOTIDE SEQUENCE</scope>
    <source>
        <strain evidence="1">HSR12-1</strain>
    </source>
</reference>
<proteinExistence type="predicted"/>
<name>A0A897MXA8_9EURY</name>
<sequence>MHGYPISEFINIPTAEYDMSEHDMSEHDLHNLSYHLNLEYSVSGDPSVDSAAIFRVISQFLAGSRFF</sequence>
<organism evidence="1 2">
    <name type="scientific">Halapricum desulfuricans</name>
    <dbReference type="NCBI Taxonomy" id="2841257"/>
    <lineage>
        <taxon>Archaea</taxon>
        <taxon>Methanobacteriati</taxon>
        <taxon>Methanobacteriota</taxon>
        <taxon>Stenosarchaea group</taxon>
        <taxon>Halobacteria</taxon>
        <taxon>Halobacteriales</taxon>
        <taxon>Haloarculaceae</taxon>
        <taxon>Halapricum</taxon>
    </lineage>
</organism>
<gene>
    <name evidence="1" type="ORF">HSR121_0260</name>
</gene>
<evidence type="ECO:0000313" key="2">
    <source>
        <dbReference type="Proteomes" id="UP000663525"/>
    </source>
</evidence>
<dbReference type="EMBL" id="CP064787">
    <property type="protein sequence ID" value="QSG04618.1"/>
    <property type="molecule type" value="Genomic_DNA"/>
</dbReference>
<protein>
    <submittedName>
        <fullName evidence="1">Uncharacterized protein</fullName>
    </submittedName>
</protein>
<dbReference type="Proteomes" id="UP000663525">
    <property type="component" value="Chromosome"/>
</dbReference>
<accession>A0A897MXA8</accession>
<evidence type="ECO:0000313" key="1">
    <source>
        <dbReference type="EMBL" id="QSG04618.1"/>
    </source>
</evidence>